<dbReference type="VEuPathDB" id="PiroplasmaDB:BEWA_025720"/>
<accession>L0AWU2</accession>
<gene>
    <name evidence="1" type="ORF">BEWA_025720</name>
</gene>
<keyword evidence="2" id="KW-1185">Reference proteome</keyword>
<dbReference type="AlphaFoldDB" id="L0AWU2"/>
<sequence length="331" mass="35998">MTGLTFDVLAPSDPSHFLLSGGFDGVYLFVKATPKPGFDVVKVTHGVHVLWEAGAALLSLTLHKLGNLPVALLLHFDGSDLYFVFENLEWKGVTKVAYENKLHGHHNHFNPEELVLDFAHADPDKVVSVPFKYGHNLSTTFVPGLGVVFVGVKEGDDVLWKAGHAGDKCLHLSVHALNGVSDFARLSLVESGHALEKCFEKVGGKWTPLGFKGYLDKRAPAEPFLTSVDLSAKEPGHHVLLYKGGHHGLPFDVFLCSVLASVFKVVDGDQVLWEARGGERGLHVTLAHDGLHAHLLVLTPDGLKEHGFVKKNGKWVAVDGSFPAHLKLLVH</sequence>
<dbReference type="EMBL" id="CP001669">
    <property type="protein sequence ID" value="AFZ79723.1"/>
    <property type="molecule type" value="Genomic_DNA"/>
</dbReference>
<reference evidence="1 2" key="1">
    <citation type="journal article" date="2012" name="BMC Genomics">
        <title>Comparative genomic analysis and phylogenetic position of Theileria equi.</title>
        <authorList>
            <person name="Kappmeyer L.S."/>
            <person name="Thiagarajan M."/>
            <person name="Herndon D.R."/>
            <person name="Ramsay J.D."/>
            <person name="Caler E."/>
            <person name="Djikeng A."/>
            <person name="Gillespie J.J."/>
            <person name="Lau A.O."/>
            <person name="Roalson E.H."/>
            <person name="Silva J.C."/>
            <person name="Silva M.G."/>
            <person name="Suarez C.E."/>
            <person name="Ueti M.W."/>
            <person name="Nene V.M."/>
            <person name="Mealey R.H."/>
            <person name="Knowles D.P."/>
            <person name="Brayton K.A."/>
        </authorList>
    </citation>
    <scope>NUCLEOTIDE SEQUENCE [LARGE SCALE GENOMIC DNA]</scope>
    <source>
        <strain evidence="1 2">WA</strain>
    </source>
</reference>
<evidence type="ECO:0000313" key="2">
    <source>
        <dbReference type="Proteomes" id="UP000031512"/>
    </source>
</evidence>
<protein>
    <submittedName>
        <fullName evidence="1">Uncharacterized protein</fullName>
    </submittedName>
</protein>
<proteinExistence type="predicted"/>
<dbReference type="RefSeq" id="XP_004829389.1">
    <property type="nucleotide sequence ID" value="XM_004829332.1"/>
</dbReference>
<dbReference type="KEGG" id="beq:BEWA_025720"/>
<name>L0AWU2_THEEQ</name>
<dbReference type="GeneID" id="15807140"/>
<organism evidence="1 2">
    <name type="scientific">Theileria equi strain WA</name>
    <dbReference type="NCBI Taxonomy" id="1537102"/>
    <lineage>
        <taxon>Eukaryota</taxon>
        <taxon>Sar</taxon>
        <taxon>Alveolata</taxon>
        <taxon>Apicomplexa</taxon>
        <taxon>Aconoidasida</taxon>
        <taxon>Piroplasmida</taxon>
        <taxon>Theileriidae</taxon>
        <taxon>Theileria</taxon>
    </lineage>
</organism>
<dbReference type="Proteomes" id="UP000031512">
    <property type="component" value="Chromosome 1"/>
</dbReference>
<evidence type="ECO:0000313" key="1">
    <source>
        <dbReference type="EMBL" id="AFZ79723.1"/>
    </source>
</evidence>